<proteinExistence type="predicted"/>
<accession>A0A915I5M2</accession>
<evidence type="ECO:0000313" key="2">
    <source>
        <dbReference type="WBParaSite" id="nRc.2.0.1.t09428-RA"/>
    </source>
</evidence>
<dbReference type="AlphaFoldDB" id="A0A915I5M2"/>
<protein>
    <submittedName>
        <fullName evidence="2">Uncharacterized protein</fullName>
    </submittedName>
</protein>
<dbReference type="Proteomes" id="UP000887565">
    <property type="component" value="Unplaced"/>
</dbReference>
<evidence type="ECO:0000313" key="1">
    <source>
        <dbReference type="Proteomes" id="UP000887565"/>
    </source>
</evidence>
<keyword evidence="1" id="KW-1185">Reference proteome</keyword>
<dbReference type="WBParaSite" id="nRc.2.0.1.t09428-RA">
    <property type="protein sequence ID" value="nRc.2.0.1.t09428-RA"/>
    <property type="gene ID" value="nRc.2.0.1.g09428"/>
</dbReference>
<organism evidence="1 2">
    <name type="scientific">Romanomermis culicivorax</name>
    <name type="common">Nematode worm</name>
    <dbReference type="NCBI Taxonomy" id="13658"/>
    <lineage>
        <taxon>Eukaryota</taxon>
        <taxon>Metazoa</taxon>
        <taxon>Ecdysozoa</taxon>
        <taxon>Nematoda</taxon>
        <taxon>Enoplea</taxon>
        <taxon>Dorylaimia</taxon>
        <taxon>Mermithida</taxon>
        <taxon>Mermithoidea</taxon>
        <taxon>Mermithidae</taxon>
        <taxon>Romanomermis</taxon>
    </lineage>
</organism>
<reference evidence="2" key="1">
    <citation type="submission" date="2022-11" db="UniProtKB">
        <authorList>
            <consortium name="WormBaseParasite"/>
        </authorList>
    </citation>
    <scope>IDENTIFICATION</scope>
</reference>
<name>A0A915I5M2_ROMCU</name>
<sequence>LIDTAVIQRPATVTTVDQDLNRYAENTNLLTNELPMDFRIHGTLTLSDYKTKYKYRNYSNKWLAVYYFLGSIWCAVY</sequence>